<organism evidence="1 2">
    <name type="scientific">Metarhizium album (strain ARSEF 1941)</name>
    <dbReference type="NCBI Taxonomy" id="1081103"/>
    <lineage>
        <taxon>Eukaryota</taxon>
        <taxon>Fungi</taxon>
        <taxon>Dikarya</taxon>
        <taxon>Ascomycota</taxon>
        <taxon>Pezizomycotina</taxon>
        <taxon>Sordariomycetes</taxon>
        <taxon>Hypocreomycetidae</taxon>
        <taxon>Hypocreales</taxon>
        <taxon>Clavicipitaceae</taxon>
        <taxon>Metarhizium</taxon>
    </lineage>
</organism>
<gene>
    <name evidence="1" type="ORF">MAM_00926</name>
</gene>
<dbReference type="GeneID" id="63735381"/>
<dbReference type="AlphaFoldDB" id="A0A0B2X8Q5"/>
<reference evidence="1 2" key="1">
    <citation type="journal article" date="2014" name="Proc. Natl. Acad. Sci. U.S.A.">
        <title>Trajectory and genomic determinants of fungal-pathogen speciation and host adaptation.</title>
        <authorList>
            <person name="Hu X."/>
            <person name="Xiao G."/>
            <person name="Zheng P."/>
            <person name="Shang Y."/>
            <person name="Su Y."/>
            <person name="Zhang X."/>
            <person name="Liu X."/>
            <person name="Zhan S."/>
            <person name="St Leger R.J."/>
            <person name="Wang C."/>
        </authorList>
    </citation>
    <scope>NUCLEOTIDE SEQUENCE [LARGE SCALE GENOMIC DNA]</scope>
    <source>
        <strain evidence="1 2">ARSEF 1941</strain>
    </source>
</reference>
<dbReference type="OrthoDB" id="4473433at2759"/>
<dbReference type="Proteomes" id="UP000030816">
    <property type="component" value="Unassembled WGS sequence"/>
</dbReference>
<accession>A0A0B2X8Q5</accession>
<comment type="caution">
    <text evidence="1">The sequence shown here is derived from an EMBL/GenBank/DDBJ whole genome shotgun (WGS) entry which is preliminary data.</text>
</comment>
<evidence type="ECO:0000313" key="1">
    <source>
        <dbReference type="EMBL" id="KHO01925.1"/>
    </source>
</evidence>
<protein>
    <submittedName>
        <fullName evidence="1">Uncharacterized protein</fullName>
    </submittedName>
</protein>
<name>A0A0B2X8Q5_METAS</name>
<sequence length="130" mass="14877">MEVLKSRDPVRASNIGSLLRKQRTMCLAEETFVQGDTEARLDVGSGTTWPCWLREWARAEAKRRVECGEEDVVIYHIETQGPGGNLQFRRLESLLWRLGIPEYDINRGAQALLDHECLFLYEIPEDAVVS</sequence>
<dbReference type="HOGENOM" id="CLU_1938632_0_0_1"/>
<dbReference type="EMBL" id="AZHE01000001">
    <property type="protein sequence ID" value="KHO01925.1"/>
    <property type="molecule type" value="Genomic_DNA"/>
</dbReference>
<dbReference type="RefSeq" id="XP_040682990.1">
    <property type="nucleotide sequence ID" value="XM_040819725.1"/>
</dbReference>
<evidence type="ECO:0000313" key="2">
    <source>
        <dbReference type="Proteomes" id="UP000030816"/>
    </source>
</evidence>
<proteinExistence type="predicted"/>
<keyword evidence="2" id="KW-1185">Reference proteome</keyword>